<dbReference type="SMR" id="A0A2G2ZZS3"/>
<comment type="caution">
    <text evidence="2">The sequence shown here is derived from an EMBL/GenBank/DDBJ whole genome shotgun (WGS) entry which is preliminary data.</text>
</comment>
<evidence type="ECO:0000313" key="3">
    <source>
        <dbReference type="Proteomes" id="UP000222542"/>
    </source>
</evidence>
<organism evidence="2 3">
    <name type="scientific">Capsicum annuum</name>
    <name type="common">Capsicum pepper</name>
    <dbReference type="NCBI Taxonomy" id="4072"/>
    <lineage>
        <taxon>Eukaryota</taxon>
        <taxon>Viridiplantae</taxon>
        <taxon>Streptophyta</taxon>
        <taxon>Embryophyta</taxon>
        <taxon>Tracheophyta</taxon>
        <taxon>Spermatophyta</taxon>
        <taxon>Magnoliopsida</taxon>
        <taxon>eudicotyledons</taxon>
        <taxon>Gunneridae</taxon>
        <taxon>Pentapetalae</taxon>
        <taxon>asterids</taxon>
        <taxon>lamiids</taxon>
        <taxon>Solanales</taxon>
        <taxon>Solanaceae</taxon>
        <taxon>Solanoideae</taxon>
        <taxon>Capsiceae</taxon>
        <taxon>Capsicum</taxon>
    </lineage>
</organism>
<evidence type="ECO:0000259" key="1">
    <source>
        <dbReference type="Pfam" id="PF26138"/>
    </source>
</evidence>
<protein>
    <recommendedName>
        <fullName evidence="1">DUF8040 domain-containing protein</fullName>
    </recommendedName>
</protein>
<dbReference type="Pfam" id="PF26138">
    <property type="entry name" value="DUF8040"/>
    <property type="match status" value="1"/>
</dbReference>
<dbReference type="AlphaFoldDB" id="A0A2G2ZZS3"/>
<dbReference type="OMA" id="TICSEVG"/>
<dbReference type="OrthoDB" id="1681765at2759"/>
<dbReference type="PANTHER" id="PTHR22930">
    <property type="match status" value="1"/>
</dbReference>
<dbReference type="EMBL" id="AYRZ02000003">
    <property type="protein sequence ID" value="PHT87479.1"/>
    <property type="molecule type" value="Genomic_DNA"/>
</dbReference>
<reference evidence="2 3" key="1">
    <citation type="journal article" date="2014" name="Nat. Genet.">
        <title>Genome sequence of the hot pepper provides insights into the evolution of pungency in Capsicum species.</title>
        <authorList>
            <person name="Kim S."/>
            <person name="Park M."/>
            <person name="Yeom S.I."/>
            <person name="Kim Y.M."/>
            <person name="Lee J.M."/>
            <person name="Lee H.A."/>
            <person name="Seo E."/>
            <person name="Choi J."/>
            <person name="Cheong K."/>
            <person name="Kim K.T."/>
            <person name="Jung K."/>
            <person name="Lee G.W."/>
            <person name="Oh S.K."/>
            <person name="Bae C."/>
            <person name="Kim S.B."/>
            <person name="Lee H.Y."/>
            <person name="Kim S.Y."/>
            <person name="Kim M.S."/>
            <person name="Kang B.C."/>
            <person name="Jo Y.D."/>
            <person name="Yang H.B."/>
            <person name="Jeong H.J."/>
            <person name="Kang W.H."/>
            <person name="Kwon J.K."/>
            <person name="Shin C."/>
            <person name="Lim J.Y."/>
            <person name="Park J.H."/>
            <person name="Huh J.H."/>
            <person name="Kim J.S."/>
            <person name="Kim B.D."/>
            <person name="Cohen O."/>
            <person name="Paran I."/>
            <person name="Suh M.C."/>
            <person name="Lee S.B."/>
            <person name="Kim Y.K."/>
            <person name="Shin Y."/>
            <person name="Noh S.J."/>
            <person name="Park J."/>
            <person name="Seo Y.S."/>
            <person name="Kwon S.Y."/>
            <person name="Kim H.A."/>
            <person name="Park J.M."/>
            <person name="Kim H.J."/>
            <person name="Choi S.B."/>
            <person name="Bosland P.W."/>
            <person name="Reeves G."/>
            <person name="Jo S.H."/>
            <person name="Lee B.W."/>
            <person name="Cho H.T."/>
            <person name="Choi H.S."/>
            <person name="Lee M.S."/>
            <person name="Yu Y."/>
            <person name="Do Choi Y."/>
            <person name="Park B.S."/>
            <person name="van Deynze A."/>
            <person name="Ashrafi H."/>
            <person name="Hill T."/>
            <person name="Kim W.T."/>
            <person name="Pai H.S."/>
            <person name="Ahn H.K."/>
            <person name="Yeam I."/>
            <person name="Giovannoni J.J."/>
            <person name="Rose J.K."/>
            <person name="Sorensen I."/>
            <person name="Lee S.J."/>
            <person name="Kim R.W."/>
            <person name="Choi I.Y."/>
            <person name="Choi B.S."/>
            <person name="Lim J.S."/>
            <person name="Lee Y.H."/>
            <person name="Choi D."/>
        </authorList>
    </citation>
    <scope>NUCLEOTIDE SEQUENCE [LARGE SCALE GENOMIC DNA]</scope>
    <source>
        <strain evidence="3">cv. CM334</strain>
    </source>
</reference>
<sequence>MFLTIIGHNERYVVIKRRFQHSSQAVHKYFHEVLEAMMKFAKEMIAPTTFDSNMNISGAHNKRGRGKCKCYQNVLAICDFNMVFTYAYAGWEGIAHDARVLTKIVSNPDNGFSFPPSSQ</sequence>
<dbReference type="InterPro" id="IPR045249">
    <property type="entry name" value="HARBI1-like"/>
</dbReference>
<keyword evidence="3" id="KW-1185">Reference proteome</keyword>
<feature type="domain" description="DUF8040" evidence="1">
    <location>
        <begin position="1"/>
        <end position="39"/>
    </location>
</feature>
<gene>
    <name evidence="2" type="ORF">T459_09585</name>
</gene>
<dbReference type="PANTHER" id="PTHR22930:SF265">
    <property type="entry name" value="MYB_SANT-LIKE DOMAIN, HARBINGER TRANSPOSASE-DERIVED NUCLEASE DOMAIN-CONTAINING PROTEIN"/>
    <property type="match status" value="1"/>
</dbReference>
<accession>A0A2G2ZZS3</accession>
<name>A0A2G2ZZS3_CAPAN</name>
<proteinExistence type="predicted"/>
<evidence type="ECO:0000313" key="2">
    <source>
        <dbReference type="EMBL" id="PHT87479.1"/>
    </source>
</evidence>
<dbReference type="Proteomes" id="UP000222542">
    <property type="component" value="Unassembled WGS sequence"/>
</dbReference>
<dbReference type="InterPro" id="IPR058353">
    <property type="entry name" value="DUF8040"/>
</dbReference>
<reference evidence="2 3" key="2">
    <citation type="journal article" date="2017" name="Genome Biol.">
        <title>New reference genome sequences of hot pepper reveal the massive evolution of plant disease-resistance genes by retroduplication.</title>
        <authorList>
            <person name="Kim S."/>
            <person name="Park J."/>
            <person name="Yeom S.I."/>
            <person name="Kim Y.M."/>
            <person name="Seo E."/>
            <person name="Kim K.T."/>
            <person name="Kim M.S."/>
            <person name="Lee J.M."/>
            <person name="Cheong K."/>
            <person name="Shin H.S."/>
            <person name="Kim S.B."/>
            <person name="Han K."/>
            <person name="Lee J."/>
            <person name="Park M."/>
            <person name="Lee H.A."/>
            <person name="Lee H.Y."/>
            <person name="Lee Y."/>
            <person name="Oh S."/>
            <person name="Lee J.H."/>
            <person name="Choi E."/>
            <person name="Choi E."/>
            <person name="Lee S.E."/>
            <person name="Jeon J."/>
            <person name="Kim H."/>
            <person name="Choi G."/>
            <person name="Song H."/>
            <person name="Lee J."/>
            <person name="Lee S.C."/>
            <person name="Kwon J.K."/>
            <person name="Lee H.Y."/>
            <person name="Koo N."/>
            <person name="Hong Y."/>
            <person name="Kim R.W."/>
            <person name="Kang W.H."/>
            <person name="Huh J.H."/>
            <person name="Kang B.C."/>
            <person name="Yang T.J."/>
            <person name="Lee Y.H."/>
            <person name="Bennetzen J.L."/>
            <person name="Choi D."/>
        </authorList>
    </citation>
    <scope>NUCLEOTIDE SEQUENCE [LARGE SCALE GENOMIC DNA]</scope>
    <source>
        <strain evidence="3">cv. CM334</strain>
    </source>
</reference>
<dbReference type="Gramene" id="PHT87479">
    <property type="protein sequence ID" value="PHT87479"/>
    <property type="gene ID" value="T459_09585"/>
</dbReference>